<evidence type="ECO:0000256" key="8">
    <source>
        <dbReference type="SAM" id="MobiDB-lite"/>
    </source>
</evidence>
<protein>
    <recommendedName>
        <fullName evidence="7">Sulfhydryl oxidase</fullName>
        <ecNumber evidence="7">1.8.3.2</ecNumber>
    </recommendedName>
</protein>
<gene>
    <name evidence="10" type="ORF">U0070_015692</name>
</gene>
<dbReference type="PROSITE" id="PS51324">
    <property type="entry name" value="ERV_ALR"/>
    <property type="match status" value="1"/>
</dbReference>
<organism evidence="10 11">
    <name type="scientific">Myodes glareolus</name>
    <name type="common">Bank vole</name>
    <name type="synonym">Clethrionomys glareolus</name>
    <dbReference type="NCBI Taxonomy" id="447135"/>
    <lineage>
        <taxon>Eukaryota</taxon>
        <taxon>Metazoa</taxon>
        <taxon>Chordata</taxon>
        <taxon>Craniata</taxon>
        <taxon>Vertebrata</taxon>
        <taxon>Euteleostomi</taxon>
        <taxon>Mammalia</taxon>
        <taxon>Eutheria</taxon>
        <taxon>Euarchontoglires</taxon>
        <taxon>Glires</taxon>
        <taxon>Rodentia</taxon>
        <taxon>Myomorpha</taxon>
        <taxon>Muroidea</taxon>
        <taxon>Cricetidae</taxon>
        <taxon>Arvicolinae</taxon>
        <taxon>Myodes</taxon>
    </lineage>
</organism>
<comment type="cofactor">
    <cofactor evidence="1 7">
        <name>FAD</name>
        <dbReference type="ChEBI" id="CHEBI:57692"/>
    </cofactor>
</comment>
<dbReference type="GO" id="GO:0005615">
    <property type="term" value="C:extracellular space"/>
    <property type="evidence" value="ECO:0007669"/>
    <property type="project" value="TreeGrafter"/>
</dbReference>
<dbReference type="InterPro" id="IPR039798">
    <property type="entry name" value="Sulfhydryl_oxidase"/>
</dbReference>
<dbReference type="GO" id="GO:0006457">
    <property type="term" value="P:protein folding"/>
    <property type="evidence" value="ECO:0007669"/>
    <property type="project" value="TreeGrafter"/>
</dbReference>
<dbReference type="AlphaFoldDB" id="A0AAW0HE00"/>
<proteinExistence type="inferred from homology"/>
<dbReference type="EMBL" id="JBBHLL010000528">
    <property type="protein sequence ID" value="KAK7800920.1"/>
    <property type="molecule type" value="Genomic_DNA"/>
</dbReference>
<comment type="similarity">
    <text evidence="7">Belongs to the quiescin-sulfhydryl oxidase (QSOX) family.</text>
</comment>
<keyword evidence="4 7" id="KW-0274">FAD</keyword>
<evidence type="ECO:0000256" key="2">
    <source>
        <dbReference type="ARBA" id="ARBA00022630"/>
    </source>
</evidence>
<dbReference type="InterPro" id="IPR017905">
    <property type="entry name" value="ERV/ALR_sulphydryl_oxidase"/>
</dbReference>
<dbReference type="InterPro" id="IPR041269">
    <property type="entry name" value="QSOX_Trx1"/>
</dbReference>
<dbReference type="GO" id="GO:0016971">
    <property type="term" value="F:flavin-dependent sulfhydryl oxidase activity"/>
    <property type="evidence" value="ECO:0007669"/>
    <property type="project" value="InterPro"/>
</dbReference>
<keyword evidence="5 7" id="KW-0560">Oxidoreductase</keyword>
<keyword evidence="2 7" id="KW-0285">Flavoprotein</keyword>
<keyword evidence="7" id="KW-0472">Membrane</keyword>
<dbReference type="SUPFAM" id="SSF69000">
    <property type="entry name" value="FAD-dependent thiol oxidase"/>
    <property type="match status" value="1"/>
</dbReference>
<dbReference type="Proteomes" id="UP001488838">
    <property type="component" value="Unassembled WGS sequence"/>
</dbReference>
<evidence type="ECO:0000313" key="11">
    <source>
        <dbReference type="Proteomes" id="UP001488838"/>
    </source>
</evidence>
<dbReference type="PANTHER" id="PTHR22897">
    <property type="entry name" value="QUIESCIN Q6-RELATED SULFHYDRYL OXIDASE"/>
    <property type="match status" value="1"/>
</dbReference>
<comment type="catalytic activity">
    <reaction evidence="7">
        <text>2 R'C(R)SH + O2 = R'C(R)S-S(R)CR' + H2O2</text>
        <dbReference type="Rhea" id="RHEA:17357"/>
        <dbReference type="ChEBI" id="CHEBI:15379"/>
        <dbReference type="ChEBI" id="CHEBI:16240"/>
        <dbReference type="ChEBI" id="CHEBI:16520"/>
        <dbReference type="ChEBI" id="CHEBI:17412"/>
        <dbReference type="EC" id="1.8.3.2"/>
    </reaction>
</comment>
<dbReference type="EC" id="1.8.3.2" evidence="7"/>
<dbReference type="InterPro" id="IPR040986">
    <property type="entry name" value="QSOX_FAD-bd_dom"/>
</dbReference>
<accession>A0AAW0HE00</accession>
<dbReference type="PANTHER" id="PTHR22897:SF7">
    <property type="entry name" value="SULFHYDRYL OXIDASE 2"/>
    <property type="match status" value="1"/>
</dbReference>
<dbReference type="InterPro" id="IPR042568">
    <property type="entry name" value="QSOX_FAD-bd_sf"/>
</dbReference>
<dbReference type="GO" id="GO:0003756">
    <property type="term" value="F:protein disulfide isomerase activity"/>
    <property type="evidence" value="ECO:0007669"/>
    <property type="project" value="TreeGrafter"/>
</dbReference>
<evidence type="ECO:0000256" key="7">
    <source>
        <dbReference type="RuleBase" id="RU371123"/>
    </source>
</evidence>
<dbReference type="Gene3D" id="3.40.30.10">
    <property type="entry name" value="Glutaredoxin"/>
    <property type="match status" value="2"/>
</dbReference>
<feature type="transmembrane region" description="Helical" evidence="7">
    <location>
        <begin position="596"/>
        <end position="613"/>
    </location>
</feature>
<keyword evidence="7" id="KW-0812">Transmembrane</keyword>
<evidence type="ECO:0000256" key="4">
    <source>
        <dbReference type="ARBA" id="ARBA00022827"/>
    </source>
</evidence>
<dbReference type="Pfam" id="PF18108">
    <property type="entry name" value="QSOX_Trx1"/>
    <property type="match status" value="1"/>
</dbReference>
<evidence type="ECO:0000256" key="6">
    <source>
        <dbReference type="ARBA" id="ARBA00023157"/>
    </source>
</evidence>
<dbReference type="InterPro" id="IPR036774">
    <property type="entry name" value="ERV/ALR_sulphydryl_oxid_sf"/>
</dbReference>
<dbReference type="Gene3D" id="1.20.120.1960">
    <property type="entry name" value="QSOX sulfhydryl oxidase domain"/>
    <property type="match status" value="1"/>
</dbReference>
<keyword evidence="11" id="KW-1185">Reference proteome</keyword>
<dbReference type="Pfam" id="PF18371">
    <property type="entry name" value="FAD_SOX"/>
    <property type="match status" value="1"/>
</dbReference>
<sequence length="666" mass="75068">MDWAAAIRVAALDCAEEKNQDVCRTYDIHFYPTFRYFKAFTKEFTTGENFKGPDRELQTVRQTMIDFLQNHTEGTRPPACPPLDPIQPSDILSLMDSHSGQYHAVVFESIGSYVGREVILDLIPYENIVVSRALDRDKAFLGTLGISSVPSCYLIYPNGSHGLVNVAKPLRSFFSSYLKSLPDVRKKSLSLPEKPNKEENSEVMVWEEFDRQRLPSGAAPLICLPPGDGGGNKRGLVQEVRKYPSSLSLLTVLLRTKLYSADLESGLHYLLRVELAAHKSLAGTQLKTFKDFMTVIAKLFPGRPPVKKLLETLQEWLANLPLDKIPYNAILDLVNNKMRISGIFLTSHIKWVGCQGSRLELRGYPCSLWKLFHTLTVQASIHPEALVGTGFEDDPQAVLQTIRRYIHTFFGCKECGEHFEEMAKESLSSVKTPDQAVLWLWRKHNMVNSRLAGHLSEDPKFPKVPWPTPDLCPACHEEIKGLDSWNEDQVLVFLKHHYSKGNLVDTYTVDQGRPGDREQEEGEGLNPSGKSWGHQDAESLRPPHMLGPRTDLSKSLHHRLDLKLQSPQRLQALEEAKAAVPFLGVGFSSLDMSLCVVLYVASSLFLMIMYFFFRVRSKRWKVRLYHPAQTAFGPRVYSIGGGQSPRLKVLRLPNPYTANTAPPAKA</sequence>
<dbReference type="FunFam" id="1.20.120.310:FF:000001">
    <property type="entry name" value="Sulfhydryl oxidase"/>
    <property type="match status" value="1"/>
</dbReference>
<keyword evidence="6" id="KW-1015">Disulfide bond</keyword>
<feature type="region of interest" description="Disordered" evidence="8">
    <location>
        <begin position="506"/>
        <end position="548"/>
    </location>
</feature>
<dbReference type="FunFam" id="1.20.120.1960:FF:000001">
    <property type="entry name" value="Sulfhydryl oxidase"/>
    <property type="match status" value="1"/>
</dbReference>
<keyword evidence="3" id="KW-0732">Signal</keyword>
<evidence type="ECO:0000259" key="9">
    <source>
        <dbReference type="PROSITE" id="PS51324"/>
    </source>
</evidence>
<comment type="caution">
    <text evidence="10">The sequence shown here is derived from an EMBL/GenBank/DDBJ whole genome shotgun (WGS) entry which is preliminary data.</text>
</comment>
<dbReference type="Gene3D" id="1.20.120.310">
    <property type="entry name" value="ERV/ALR sulfhydryl oxidase domain"/>
    <property type="match status" value="1"/>
</dbReference>
<dbReference type="FunFam" id="3.40.30.10:FF:000080">
    <property type="entry name" value="Sulfhydryl oxidase"/>
    <property type="match status" value="1"/>
</dbReference>
<evidence type="ECO:0000256" key="1">
    <source>
        <dbReference type="ARBA" id="ARBA00001974"/>
    </source>
</evidence>
<evidence type="ECO:0000256" key="3">
    <source>
        <dbReference type="ARBA" id="ARBA00022729"/>
    </source>
</evidence>
<dbReference type="Pfam" id="PF04777">
    <property type="entry name" value="Evr1_Alr"/>
    <property type="match status" value="1"/>
</dbReference>
<feature type="domain" description="ERV/ALR sulfhydryl oxidase" evidence="9">
    <location>
        <begin position="357"/>
        <end position="466"/>
    </location>
</feature>
<dbReference type="GO" id="GO:0000139">
    <property type="term" value="C:Golgi membrane"/>
    <property type="evidence" value="ECO:0007669"/>
    <property type="project" value="TreeGrafter"/>
</dbReference>
<evidence type="ECO:0000256" key="5">
    <source>
        <dbReference type="ARBA" id="ARBA00023002"/>
    </source>
</evidence>
<name>A0AAW0HE00_MYOGA</name>
<reference evidence="10 11" key="1">
    <citation type="journal article" date="2023" name="bioRxiv">
        <title>Conserved and derived expression patterns and positive selection on dental genes reveal complex evolutionary context of ever-growing rodent molars.</title>
        <authorList>
            <person name="Calamari Z.T."/>
            <person name="Song A."/>
            <person name="Cohen E."/>
            <person name="Akter M."/>
            <person name="Roy R.D."/>
            <person name="Hallikas O."/>
            <person name="Christensen M.M."/>
            <person name="Li P."/>
            <person name="Marangoni P."/>
            <person name="Jernvall J."/>
            <person name="Klein O.D."/>
        </authorList>
    </citation>
    <scope>NUCLEOTIDE SEQUENCE [LARGE SCALE GENOMIC DNA]</scope>
    <source>
        <strain evidence="10">V071</strain>
    </source>
</reference>
<keyword evidence="7" id="KW-1133">Transmembrane helix</keyword>
<evidence type="ECO:0000313" key="10">
    <source>
        <dbReference type="EMBL" id="KAK7800920.1"/>
    </source>
</evidence>
<comment type="function">
    <text evidence="7">Catalyzes the oxidation of sulfhydryl groups in peptide and protein thiols to disulfides with the reduction of oxygen to hydrogen peroxide.</text>
</comment>